<dbReference type="AlphaFoldDB" id="A0A7J6QQ33"/>
<name>A0A7J6QQ33_PEROL</name>
<evidence type="ECO:0000313" key="1">
    <source>
        <dbReference type="EMBL" id="KAF4710383.1"/>
    </source>
</evidence>
<organism evidence="1 2">
    <name type="scientific">Perkinsus olseni</name>
    <name type="common">Perkinsus atlanticus</name>
    <dbReference type="NCBI Taxonomy" id="32597"/>
    <lineage>
        <taxon>Eukaryota</taxon>
        <taxon>Sar</taxon>
        <taxon>Alveolata</taxon>
        <taxon>Perkinsozoa</taxon>
        <taxon>Perkinsea</taxon>
        <taxon>Perkinsida</taxon>
        <taxon>Perkinsidae</taxon>
        <taxon>Perkinsus</taxon>
    </lineage>
</organism>
<comment type="caution">
    <text evidence="1">The sequence shown here is derived from an EMBL/GenBank/DDBJ whole genome shotgun (WGS) entry which is preliminary data.</text>
</comment>
<evidence type="ECO:0000313" key="2">
    <source>
        <dbReference type="Proteomes" id="UP000574390"/>
    </source>
</evidence>
<gene>
    <name evidence="1" type="ORF">FOZ62_029787</name>
</gene>
<proteinExistence type="predicted"/>
<accession>A0A7J6QQ33</accession>
<feature type="non-terminal residue" evidence="1">
    <location>
        <position position="1"/>
    </location>
</feature>
<dbReference type="EMBL" id="JABANM010028022">
    <property type="protein sequence ID" value="KAF4710383.1"/>
    <property type="molecule type" value="Genomic_DNA"/>
</dbReference>
<dbReference type="Proteomes" id="UP000574390">
    <property type="component" value="Unassembled WGS sequence"/>
</dbReference>
<protein>
    <submittedName>
        <fullName evidence="1">Uncharacterized protein</fullName>
    </submittedName>
</protein>
<sequence>SPFPVLPVLPQQRQRSGIPSRDYLGVCYGCDEPRCLGGDNVLPEPCGGPPYRSGPGKL</sequence>
<reference evidence="1 2" key="1">
    <citation type="submission" date="2020-04" db="EMBL/GenBank/DDBJ databases">
        <title>Perkinsus olseni comparative genomics.</title>
        <authorList>
            <person name="Bogema D.R."/>
        </authorList>
    </citation>
    <scope>NUCLEOTIDE SEQUENCE [LARGE SCALE GENOMIC DNA]</scope>
    <source>
        <strain evidence="1">ATCC PRA-205</strain>
    </source>
</reference>